<dbReference type="RefSeq" id="WP_119075413.1">
    <property type="nucleotide sequence ID" value="NZ_CP029600.1"/>
</dbReference>
<evidence type="ECO:0000313" key="3">
    <source>
        <dbReference type="Proteomes" id="UP000246099"/>
    </source>
</evidence>
<name>A0ABN5LVS1_9BACT</name>
<dbReference type="EMBL" id="CP029600">
    <property type="protein sequence ID" value="AWO00237.1"/>
    <property type="molecule type" value="Genomic_DNA"/>
</dbReference>
<reference evidence="2 3" key="1">
    <citation type="submission" date="2018-05" db="EMBL/GenBank/DDBJ databases">
        <title>Chitinophaga sp. nov., isolated from rhizosphere soil of Alhagi.</title>
        <authorList>
            <person name="Liu Y."/>
        </authorList>
    </citation>
    <scope>NUCLEOTIDE SEQUENCE [LARGE SCALE GENOMIC DNA]</scope>
    <source>
        <strain evidence="2 3">T22</strain>
    </source>
</reference>
<evidence type="ECO:0000259" key="1">
    <source>
        <dbReference type="Pfam" id="PF20240"/>
    </source>
</evidence>
<proteinExistence type="predicted"/>
<protein>
    <recommendedName>
        <fullName evidence="1">DUF6597 domain-containing protein</fullName>
    </recommendedName>
</protein>
<sequence length="217" mass="24433">MNTYILHPDTTLHPFVQQYIVLENITSAADIAEKRLFTAGKQYLVFIQQGGLAFKPADHAAFELPEAAVTGPFTCRVDARVTGPLNAVIVQLNAYASHRLMGISMESVTNYYRNLAKVHPRWAQTAQELRTAMALDVESVRQVLDSALANLLANQTAALRQVDEIVDYLAEQKGKVAMLDLALRFKTSRHTLERQFMEVTGLTPQLYNRILRKQRYA</sequence>
<dbReference type="Pfam" id="PF20240">
    <property type="entry name" value="DUF6597"/>
    <property type="match status" value="1"/>
</dbReference>
<keyword evidence="3" id="KW-1185">Reference proteome</keyword>
<dbReference type="InterPro" id="IPR046532">
    <property type="entry name" value="DUF6597"/>
</dbReference>
<feature type="domain" description="DUF6597" evidence="1">
    <location>
        <begin position="6"/>
        <end position="111"/>
    </location>
</feature>
<accession>A0ABN5LVS1</accession>
<evidence type="ECO:0000313" key="2">
    <source>
        <dbReference type="EMBL" id="AWO00237.1"/>
    </source>
</evidence>
<organism evidence="2 3">
    <name type="scientific">Chitinophaga alhagiae</name>
    <dbReference type="NCBI Taxonomy" id="2203219"/>
    <lineage>
        <taxon>Bacteria</taxon>
        <taxon>Pseudomonadati</taxon>
        <taxon>Bacteroidota</taxon>
        <taxon>Chitinophagia</taxon>
        <taxon>Chitinophagales</taxon>
        <taxon>Chitinophagaceae</taxon>
        <taxon>Chitinophaga</taxon>
    </lineage>
</organism>
<dbReference type="Gene3D" id="1.10.10.60">
    <property type="entry name" value="Homeodomain-like"/>
    <property type="match status" value="1"/>
</dbReference>
<gene>
    <name evidence="2" type="ORF">DLD77_00210</name>
</gene>
<dbReference type="Proteomes" id="UP000246099">
    <property type="component" value="Chromosome"/>
</dbReference>